<dbReference type="Pfam" id="PF02042">
    <property type="entry name" value="RWP-RK"/>
    <property type="match status" value="1"/>
</dbReference>
<evidence type="ECO:0000256" key="4">
    <source>
        <dbReference type="ARBA" id="ARBA00023242"/>
    </source>
</evidence>
<dbReference type="EMBL" id="JAHRHJ020000002">
    <property type="protein sequence ID" value="KAH9325671.1"/>
    <property type="molecule type" value="Genomic_DNA"/>
</dbReference>
<feature type="domain" description="RWP-RK" evidence="6">
    <location>
        <begin position="1"/>
        <end position="46"/>
    </location>
</feature>
<feature type="non-terminal residue" evidence="7">
    <location>
        <position position="295"/>
    </location>
</feature>
<dbReference type="OMA" id="CETMKWW"/>
<dbReference type="AlphaFoldDB" id="A0AA38LJ78"/>
<sequence>VCSSVLKKICRDNGVPRWPYRKFLAGKTVEEIKRDAIKDRESTQDLMKAPNENNKILPSNGAPSLGISYAQTPESKPSTLGIQIESKSGITTNDTVRWQQGVSTSGNILQTSGTRIPQAVRQHPYHSGHRVFIQTYLDEFKHGFPKNGLSSFSNRWWGSNGSLSSQNASKDSQRSEAMSAGRTSQKSEGNEVGNTIQQNKEFISESDAVLKEKNVSLNNEGISNLPGQMKSHDEDLMHATILSRTRKKNAENGRKALKLAVTNGYGAHKLEEKDKVLLKQVFGIPLPRQWTANLS</sequence>
<evidence type="ECO:0000259" key="6">
    <source>
        <dbReference type="PROSITE" id="PS51519"/>
    </source>
</evidence>
<dbReference type="PANTHER" id="PTHR48460:SF1">
    <property type="entry name" value="RWP-RK DOMAIN-CONTAINING PROTEIN"/>
    <property type="match status" value="1"/>
</dbReference>
<protein>
    <recommendedName>
        <fullName evidence="6">RWP-RK domain-containing protein</fullName>
    </recommendedName>
</protein>
<keyword evidence="1" id="KW-0805">Transcription regulation</keyword>
<gene>
    <name evidence="7" type="ORF">KI387_005849</name>
</gene>
<feature type="region of interest" description="Disordered" evidence="5">
    <location>
        <begin position="41"/>
        <end position="77"/>
    </location>
</feature>
<feature type="region of interest" description="Disordered" evidence="5">
    <location>
        <begin position="161"/>
        <end position="193"/>
    </location>
</feature>
<evidence type="ECO:0000256" key="1">
    <source>
        <dbReference type="ARBA" id="ARBA00023015"/>
    </source>
</evidence>
<dbReference type="InterPro" id="IPR003035">
    <property type="entry name" value="RWP-RK_dom"/>
</dbReference>
<evidence type="ECO:0000313" key="8">
    <source>
        <dbReference type="Proteomes" id="UP000824469"/>
    </source>
</evidence>
<evidence type="ECO:0000313" key="7">
    <source>
        <dbReference type="EMBL" id="KAH9325671.1"/>
    </source>
</evidence>
<organism evidence="7 8">
    <name type="scientific">Taxus chinensis</name>
    <name type="common">Chinese yew</name>
    <name type="synonym">Taxus wallichiana var. chinensis</name>
    <dbReference type="NCBI Taxonomy" id="29808"/>
    <lineage>
        <taxon>Eukaryota</taxon>
        <taxon>Viridiplantae</taxon>
        <taxon>Streptophyta</taxon>
        <taxon>Embryophyta</taxon>
        <taxon>Tracheophyta</taxon>
        <taxon>Spermatophyta</taxon>
        <taxon>Pinopsida</taxon>
        <taxon>Pinidae</taxon>
        <taxon>Conifers II</taxon>
        <taxon>Cupressales</taxon>
        <taxon>Taxaceae</taxon>
        <taxon>Taxus</taxon>
    </lineage>
</organism>
<proteinExistence type="predicted"/>
<reference evidence="7 8" key="1">
    <citation type="journal article" date="2021" name="Nat. Plants">
        <title>The Taxus genome provides insights into paclitaxel biosynthesis.</title>
        <authorList>
            <person name="Xiong X."/>
            <person name="Gou J."/>
            <person name="Liao Q."/>
            <person name="Li Y."/>
            <person name="Zhou Q."/>
            <person name="Bi G."/>
            <person name="Li C."/>
            <person name="Du R."/>
            <person name="Wang X."/>
            <person name="Sun T."/>
            <person name="Guo L."/>
            <person name="Liang H."/>
            <person name="Lu P."/>
            <person name="Wu Y."/>
            <person name="Zhang Z."/>
            <person name="Ro D.K."/>
            <person name="Shang Y."/>
            <person name="Huang S."/>
            <person name="Yan J."/>
        </authorList>
    </citation>
    <scope>NUCLEOTIDE SEQUENCE [LARGE SCALE GENOMIC DNA]</scope>
    <source>
        <strain evidence="7">Ta-2019</strain>
    </source>
</reference>
<feature type="compositionally biased region" description="Polar residues" evidence="5">
    <location>
        <begin position="181"/>
        <end position="193"/>
    </location>
</feature>
<evidence type="ECO:0000256" key="5">
    <source>
        <dbReference type="SAM" id="MobiDB-lite"/>
    </source>
</evidence>
<keyword evidence="2" id="KW-0238">DNA-binding</keyword>
<dbReference type="GO" id="GO:0003677">
    <property type="term" value="F:DNA binding"/>
    <property type="evidence" value="ECO:0007669"/>
    <property type="project" value="UniProtKB-KW"/>
</dbReference>
<keyword evidence="3" id="KW-0804">Transcription</keyword>
<dbReference type="Proteomes" id="UP000824469">
    <property type="component" value="Unassembled WGS sequence"/>
</dbReference>
<evidence type="ECO:0000256" key="2">
    <source>
        <dbReference type="ARBA" id="ARBA00023125"/>
    </source>
</evidence>
<feature type="compositionally biased region" description="Polar residues" evidence="5">
    <location>
        <begin position="161"/>
        <end position="170"/>
    </location>
</feature>
<accession>A0AA38LJ78</accession>
<keyword evidence="8" id="KW-1185">Reference proteome</keyword>
<comment type="caution">
    <text evidence="7">The sequence shown here is derived from an EMBL/GenBank/DDBJ whole genome shotgun (WGS) entry which is preliminary data.</text>
</comment>
<keyword evidence="4" id="KW-0539">Nucleus</keyword>
<dbReference type="PANTHER" id="PTHR48460">
    <property type="entry name" value="RWP-RK DOMAIN-CONTAINING PROTEIN"/>
    <property type="match status" value="1"/>
</dbReference>
<name>A0AA38LJ78_TAXCH</name>
<dbReference type="PROSITE" id="PS51519">
    <property type="entry name" value="RWP_RK"/>
    <property type="match status" value="1"/>
</dbReference>
<evidence type="ECO:0000256" key="3">
    <source>
        <dbReference type="ARBA" id="ARBA00023163"/>
    </source>
</evidence>